<evidence type="ECO:0000313" key="2">
    <source>
        <dbReference type="EMBL" id="XCN72333.1"/>
    </source>
</evidence>
<sequence>MDHLQIEATDDTLKVDFYAETGVLALEGESYPENPSDFFAPLLDWIKQYIQEVKGPLTLNTTISYLNTSSSKCMLDLLETLDKYYESGGRVAINWYYEEDNEDMEETGEELCEDLEIPYKVLPI</sequence>
<proteinExistence type="predicted"/>
<accession>A0AAU8LS40</accession>
<protein>
    <submittedName>
        <fullName evidence="2">DUF1987 domain-containing protein</fullName>
    </submittedName>
</protein>
<gene>
    <name evidence="2" type="ORF">Q3M24_18825</name>
</gene>
<feature type="domain" description="SiaC family regulatory phosphoprotein" evidence="1">
    <location>
        <begin position="6"/>
        <end position="121"/>
    </location>
</feature>
<name>A0AAU8LS40_9BACT</name>
<reference evidence="2" key="2">
    <citation type="submission" date="2024-06" db="EMBL/GenBank/DDBJ databases">
        <authorList>
            <person name="Plum-Jensen L.E."/>
            <person name="Schramm A."/>
            <person name="Marshall I.P.G."/>
        </authorList>
    </citation>
    <scope>NUCLEOTIDE SEQUENCE</scope>
    <source>
        <strain evidence="2">Rat1</strain>
    </source>
</reference>
<dbReference type="EMBL" id="CP159373">
    <property type="protein sequence ID" value="XCN72333.1"/>
    <property type="molecule type" value="Genomic_DNA"/>
</dbReference>
<dbReference type="InterPro" id="IPR018530">
    <property type="entry name" value="SiaC"/>
</dbReference>
<dbReference type="KEGG" id="eaj:Q3M24_18825"/>
<evidence type="ECO:0000259" key="1">
    <source>
        <dbReference type="Pfam" id="PF09345"/>
    </source>
</evidence>
<organism evidence="2">
    <name type="scientific">Candidatus Electrothrix aestuarii</name>
    <dbReference type="NCBI Taxonomy" id="3062594"/>
    <lineage>
        <taxon>Bacteria</taxon>
        <taxon>Pseudomonadati</taxon>
        <taxon>Thermodesulfobacteriota</taxon>
        <taxon>Desulfobulbia</taxon>
        <taxon>Desulfobulbales</taxon>
        <taxon>Desulfobulbaceae</taxon>
        <taxon>Candidatus Electrothrix</taxon>
    </lineage>
</organism>
<dbReference type="AlphaFoldDB" id="A0AAU8LS40"/>
<dbReference type="Pfam" id="PF09345">
    <property type="entry name" value="SiaC"/>
    <property type="match status" value="1"/>
</dbReference>
<reference evidence="2" key="1">
    <citation type="journal article" date="2024" name="Syst. Appl. Microbiol.">
        <title>First single-strain enrichments of Electrothrix cable bacteria, description of E. aestuarii sp. nov. and E. rattekaaiensis sp. nov., and proposal of a cable bacteria taxonomy following the rules of the SeqCode.</title>
        <authorList>
            <person name="Plum-Jensen L.E."/>
            <person name="Schramm A."/>
            <person name="Marshall I.P.G."/>
        </authorList>
    </citation>
    <scope>NUCLEOTIDE SEQUENCE</scope>
    <source>
        <strain evidence="2">Rat1</strain>
    </source>
</reference>